<evidence type="ECO:0000259" key="2">
    <source>
        <dbReference type="SMART" id="SM00849"/>
    </source>
</evidence>
<sequence length="460" mass="51379">MKIRFLGAARTVTGSCFHLAAGGTQVLVDCGMYQGRNSDEVNKALFAFDPREIDYLFLTHAHLDHSGLIPKLVKSGFQGRIITTTATADLVEIMLYDSAHIQEKDAEWLTKKNFRAGREEVVEPLYTADDVTASLPFFDRKTYGVVESLGDGLKYRFVDAGHILGSGSIEIWYKGTDREKKIVFSGDVGKNENPIINDPQHIAESDYVLVESTYGNRLHKGMEDTVDEMVEAIKTTFKRGGNVLLPAFAVGRTQDILYILNKLTKTGRLRDLDVFVDSPLADKATKIYMAHPEFFDAEAVNTFKFRSAEGMKIHFTTTVEESQKINRIKSGAIIIAGSGMCEGGRIRHHFKHNLWRPECSIIFTGFQVRGTLGRLIINGIRTVRVLGEELAVRAGVYTIGGFSAHADQKELLEWLESFRNKPEIFIVHGEEKVSLEFEKVVQAKLGLATSVPRKGDELEI</sequence>
<dbReference type="PANTHER" id="PTHR11203">
    <property type="entry name" value="CLEAVAGE AND POLYADENYLATION SPECIFICITY FACTOR FAMILY MEMBER"/>
    <property type="match status" value="1"/>
</dbReference>
<dbReference type="Proteomes" id="UP000777265">
    <property type="component" value="Unassembled WGS sequence"/>
</dbReference>
<accession>A0A971RZU9</accession>
<dbReference type="Pfam" id="PF10996">
    <property type="entry name" value="Beta-Casp"/>
    <property type="match status" value="1"/>
</dbReference>
<dbReference type="Gene3D" id="3.60.15.10">
    <property type="entry name" value="Ribonuclease Z/Hydroxyacylglutathione hydrolase-like"/>
    <property type="match status" value="1"/>
</dbReference>
<dbReference type="Gene3D" id="3.40.50.10890">
    <property type="match status" value="1"/>
</dbReference>
<dbReference type="InterPro" id="IPR011108">
    <property type="entry name" value="RMMBL"/>
</dbReference>
<organism evidence="4 5">
    <name type="scientific">Syntrophorhabdus aromaticivorans</name>
    <dbReference type="NCBI Taxonomy" id="328301"/>
    <lineage>
        <taxon>Bacteria</taxon>
        <taxon>Pseudomonadati</taxon>
        <taxon>Thermodesulfobacteriota</taxon>
        <taxon>Syntrophorhabdia</taxon>
        <taxon>Syntrophorhabdales</taxon>
        <taxon>Syntrophorhabdaceae</taxon>
        <taxon>Syntrophorhabdus</taxon>
    </lineage>
</organism>
<dbReference type="InterPro" id="IPR036866">
    <property type="entry name" value="RibonucZ/Hydroxyglut_hydro"/>
</dbReference>
<dbReference type="CDD" id="cd16295">
    <property type="entry name" value="TTHA0252-CPSF-like_MBL-fold"/>
    <property type="match status" value="1"/>
</dbReference>
<dbReference type="InterPro" id="IPR022712">
    <property type="entry name" value="Beta_Casp"/>
</dbReference>
<dbReference type="Pfam" id="PF07521">
    <property type="entry name" value="RMMBL"/>
    <property type="match status" value="1"/>
</dbReference>
<reference evidence="4" key="1">
    <citation type="journal article" date="2020" name="Biotechnol. Biofuels">
        <title>New insights from the biogas microbiome by comprehensive genome-resolved metagenomics of nearly 1600 species originating from multiple anaerobic digesters.</title>
        <authorList>
            <person name="Campanaro S."/>
            <person name="Treu L."/>
            <person name="Rodriguez-R L.M."/>
            <person name="Kovalovszki A."/>
            <person name="Ziels R.M."/>
            <person name="Maus I."/>
            <person name="Zhu X."/>
            <person name="Kougias P.G."/>
            <person name="Basile A."/>
            <person name="Luo G."/>
            <person name="Schluter A."/>
            <person name="Konstantinidis K.T."/>
            <person name="Angelidaki I."/>
        </authorList>
    </citation>
    <scope>NUCLEOTIDE SEQUENCE</scope>
    <source>
        <strain evidence="4">AS06rmzACSIP_7</strain>
    </source>
</reference>
<gene>
    <name evidence="4" type="ORF">GXY80_02560</name>
</gene>
<protein>
    <submittedName>
        <fullName evidence="4">MBL fold metallo-hydrolase</fullName>
    </submittedName>
</protein>
<keyword evidence="1" id="KW-0378">Hydrolase</keyword>
<evidence type="ECO:0000313" key="4">
    <source>
        <dbReference type="EMBL" id="NLW34351.1"/>
    </source>
</evidence>
<comment type="caution">
    <text evidence="4">The sequence shown here is derived from an EMBL/GenBank/DDBJ whole genome shotgun (WGS) entry which is preliminary data.</text>
</comment>
<evidence type="ECO:0000256" key="1">
    <source>
        <dbReference type="ARBA" id="ARBA00022801"/>
    </source>
</evidence>
<dbReference type="Pfam" id="PF00753">
    <property type="entry name" value="Lactamase_B"/>
    <property type="match status" value="1"/>
</dbReference>
<dbReference type="EMBL" id="JAAYEE010000041">
    <property type="protein sequence ID" value="NLW34351.1"/>
    <property type="molecule type" value="Genomic_DNA"/>
</dbReference>
<proteinExistence type="predicted"/>
<dbReference type="InterPro" id="IPR001279">
    <property type="entry name" value="Metallo-B-lactamas"/>
</dbReference>
<dbReference type="SUPFAM" id="SSF56281">
    <property type="entry name" value="Metallo-hydrolase/oxidoreductase"/>
    <property type="match status" value="1"/>
</dbReference>
<dbReference type="PANTHER" id="PTHR11203:SF37">
    <property type="entry name" value="INTEGRATOR COMPLEX SUBUNIT 11"/>
    <property type="match status" value="1"/>
</dbReference>
<name>A0A971RZU9_9BACT</name>
<dbReference type="GO" id="GO:0004521">
    <property type="term" value="F:RNA endonuclease activity"/>
    <property type="evidence" value="ECO:0007669"/>
    <property type="project" value="TreeGrafter"/>
</dbReference>
<dbReference type="GO" id="GO:0016787">
    <property type="term" value="F:hydrolase activity"/>
    <property type="evidence" value="ECO:0007669"/>
    <property type="project" value="UniProtKB-KW"/>
</dbReference>
<dbReference type="SMART" id="SM00849">
    <property type="entry name" value="Lactamase_B"/>
    <property type="match status" value="1"/>
</dbReference>
<feature type="domain" description="Metallo-beta-lactamase" evidence="2">
    <location>
        <begin position="13"/>
        <end position="233"/>
    </location>
</feature>
<evidence type="ECO:0000313" key="5">
    <source>
        <dbReference type="Proteomes" id="UP000777265"/>
    </source>
</evidence>
<dbReference type="InterPro" id="IPR050698">
    <property type="entry name" value="MBL"/>
</dbReference>
<evidence type="ECO:0000259" key="3">
    <source>
        <dbReference type="SMART" id="SM01027"/>
    </source>
</evidence>
<dbReference type="AlphaFoldDB" id="A0A971RZU9"/>
<dbReference type="SMART" id="SM01027">
    <property type="entry name" value="Beta-Casp"/>
    <property type="match status" value="1"/>
</dbReference>
<feature type="domain" description="Beta-Casp" evidence="3">
    <location>
        <begin position="253"/>
        <end position="376"/>
    </location>
</feature>
<reference evidence="4" key="2">
    <citation type="submission" date="2020-01" db="EMBL/GenBank/DDBJ databases">
        <authorList>
            <person name="Campanaro S."/>
        </authorList>
    </citation>
    <scope>NUCLEOTIDE SEQUENCE</scope>
    <source>
        <strain evidence="4">AS06rmzACSIP_7</strain>
    </source>
</reference>